<reference evidence="1" key="1">
    <citation type="submission" date="2020-05" db="EMBL/GenBank/DDBJ databases">
        <authorList>
            <person name="Chiriac C."/>
            <person name="Salcher M."/>
            <person name="Ghai R."/>
            <person name="Kavagutti S V."/>
        </authorList>
    </citation>
    <scope>NUCLEOTIDE SEQUENCE</scope>
</reference>
<dbReference type="Pfam" id="PF13759">
    <property type="entry name" value="2OG-FeII_Oxy_5"/>
    <property type="match status" value="1"/>
</dbReference>
<dbReference type="NCBIfam" id="TIGR02466">
    <property type="entry name" value="TIGR02466 family protein"/>
    <property type="match status" value="1"/>
</dbReference>
<protein>
    <submittedName>
        <fullName evidence="1">Uncharacterized protein</fullName>
    </submittedName>
</protein>
<evidence type="ECO:0000313" key="1">
    <source>
        <dbReference type="EMBL" id="CAB5221659.1"/>
    </source>
</evidence>
<dbReference type="EMBL" id="LR798294">
    <property type="protein sequence ID" value="CAB5221659.1"/>
    <property type="molecule type" value="Genomic_DNA"/>
</dbReference>
<dbReference type="InterPro" id="IPR012668">
    <property type="entry name" value="CHP02466"/>
</dbReference>
<name>A0A6J7WU92_9CAUD</name>
<gene>
    <name evidence="1" type="ORF">UFOVP242_10</name>
</gene>
<proteinExistence type="predicted"/>
<dbReference type="Gene3D" id="2.60.120.620">
    <property type="entry name" value="q2cbj1_9rhob like domain"/>
    <property type="match status" value="1"/>
</dbReference>
<accession>A0A6J7WU92</accession>
<organism evidence="1">
    <name type="scientific">uncultured Caudovirales phage</name>
    <dbReference type="NCBI Taxonomy" id="2100421"/>
    <lineage>
        <taxon>Viruses</taxon>
        <taxon>Duplodnaviria</taxon>
        <taxon>Heunggongvirae</taxon>
        <taxon>Uroviricota</taxon>
        <taxon>Caudoviricetes</taxon>
        <taxon>Peduoviridae</taxon>
        <taxon>Maltschvirus</taxon>
        <taxon>Maltschvirus maltsch</taxon>
    </lineage>
</organism>
<sequence length="215" mass="24529">MTRHLQFKPYNLFPTLVIKIPGFLNNEQIKDALELIESYPDDSRKEMDKSINVGDLKAATSSFSYEKERDIIHEISSTIPSCKFIVQEIQQCLDEYTSAHRMKPLILTNSWFNIMDRGSILAYHVHEYSIISGAIYLKKASGISDITFKTPNPYARMLSISQNENIPGSKYAKVSAEAGDLIIFPSWLEHGTDYLSPLNDRRIVVSFNSNFIINQ</sequence>